<dbReference type="AlphaFoldDB" id="A0A2M8F387"/>
<keyword evidence="2 7" id="KW-0396">Initiation factor</keyword>
<dbReference type="GO" id="GO:0032790">
    <property type="term" value="P:ribosome disassembly"/>
    <property type="evidence" value="ECO:0007669"/>
    <property type="project" value="TreeGrafter"/>
</dbReference>
<evidence type="ECO:0000256" key="3">
    <source>
        <dbReference type="ARBA" id="ARBA00022917"/>
    </source>
</evidence>
<comment type="caution">
    <text evidence="7">The sequence shown here is derived from an EMBL/GenBank/DDBJ whole genome shotgun (WGS) entry which is preliminary data.</text>
</comment>
<protein>
    <recommendedName>
        <fullName evidence="4">Translation initiation factor IF-3</fullName>
    </recommendedName>
</protein>
<keyword evidence="3" id="KW-0648">Protein biosynthesis</keyword>
<dbReference type="InterPro" id="IPR036788">
    <property type="entry name" value="T_IF-3_C_sf"/>
</dbReference>
<comment type="similarity">
    <text evidence="1">Belongs to the IF-3 family.</text>
</comment>
<dbReference type="Pfam" id="PF00707">
    <property type="entry name" value="IF3_C"/>
    <property type="match status" value="1"/>
</dbReference>
<dbReference type="InterPro" id="IPR036787">
    <property type="entry name" value="T_IF-3_N_sf"/>
</dbReference>
<dbReference type="SUPFAM" id="SSF54364">
    <property type="entry name" value="Translation initiation factor IF3, N-terminal domain"/>
    <property type="match status" value="1"/>
</dbReference>
<evidence type="ECO:0000256" key="1">
    <source>
        <dbReference type="ARBA" id="ARBA00005439"/>
    </source>
</evidence>
<dbReference type="InterPro" id="IPR001288">
    <property type="entry name" value="Translation_initiation_fac_3"/>
</dbReference>
<dbReference type="NCBIfam" id="TIGR00168">
    <property type="entry name" value="infC"/>
    <property type="match status" value="1"/>
</dbReference>
<sequence>MFNLYNKQPNRRFFNNSSKGTGKYYHLNFRIQATELRVIDTKGELLGVMSKDEALEKARAQGLDLVLIAQNAKPPVAKITDFKKFLYQEEKKLKEAKKGAKKSDVKDIKLSLFVSDHDKERFIKKTKEFLKDGHQVRLNLTLRGREIIKKPMAIVFLNDFISKLDEVNVSKEPRVEGRVVRAVVSRKK</sequence>
<evidence type="ECO:0000256" key="4">
    <source>
        <dbReference type="NCBIfam" id="TIGR00168"/>
    </source>
</evidence>
<dbReference type="GO" id="GO:0043022">
    <property type="term" value="F:ribosome binding"/>
    <property type="evidence" value="ECO:0007669"/>
    <property type="project" value="TreeGrafter"/>
</dbReference>
<dbReference type="SUPFAM" id="SSF55200">
    <property type="entry name" value="Translation initiation factor IF3, C-terminal domain"/>
    <property type="match status" value="1"/>
</dbReference>
<dbReference type="PANTHER" id="PTHR10938:SF0">
    <property type="entry name" value="TRANSLATION INITIATION FACTOR IF-3, MITOCHONDRIAL"/>
    <property type="match status" value="1"/>
</dbReference>
<dbReference type="EMBL" id="PFSC01000029">
    <property type="protein sequence ID" value="PJC33755.1"/>
    <property type="molecule type" value="Genomic_DNA"/>
</dbReference>
<dbReference type="GO" id="GO:0005737">
    <property type="term" value="C:cytoplasm"/>
    <property type="evidence" value="ECO:0007669"/>
    <property type="project" value="UniProtKB-ARBA"/>
</dbReference>
<name>A0A2M8F387_9BACT</name>
<dbReference type="InterPro" id="IPR019814">
    <property type="entry name" value="Translation_initiation_fac_3_N"/>
</dbReference>
<dbReference type="PANTHER" id="PTHR10938">
    <property type="entry name" value="TRANSLATION INITIATION FACTOR IF-3"/>
    <property type="match status" value="1"/>
</dbReference>
<dbReference type="Gene3D" id="3.30.110.10">
    <property type="entry name" value="Translation initiation factor 3 (IF-3), C-terminal domain"/>
    <property type="match status" value="1"/>
</dbReference>
<evidence type="ECO:0000313" key="8">
    <source>
        <dbReference type="Proteomes" id="UP000231383"/>
    </source>
</evidence>
<dbReference type="InterPro" id="IPR019815">
    <property type="entry name" value="Translation_initiation_fac_3_C"/>
</dbReference>
<proteinExistence type="inferred from homology"/>
<evidence type="ECO:0000313" key="7">
    <source>
        <dbReference type="EMBL" id="PJC33755.1"/>
    </source>
</evidence>
<gene>
    <name evidence="7" type="ORF">CO051_01095</name>
</gene>
<organism evidence="7 8">
    <name type="scientific">Candidatus Roizmanbacteria bacterium CG_4_9_14_0_2_um_filter_39_13</name>
    <dbReference type="NCBI Taxonomy" id="1974839"/>
    <lineage>
        <taxon>Bacteria</taxon>
        <taxon>Candidatus Roizmaniibacteriota</taxon>
    </lineage>
</organism>
<feature type="domain" description="Translation initiation factor 3 N-terminal" evidence="6">
    <location>
        <begin position="28"/>
        <end position="96"/>
    </location>
</feature>
<dbReference type="Proteomes" id="UP000231383">
    <property type="component" value="Unassembled WGS sequence"/>
</dbReference>
<evidence type="ECO:0000256" key="2">
    <source>
        <dbReference type="ARBA" id="ARBA00022540"/>
    </source>
</evidence>
<dbReference type="GO" id="GO:0003743">
    <property type="term" value="F:translation initiation factor activity"/>
    <property type="evidence" value="ECO:0007669"/>
    <property type="project" value="UniProtKB-UniRule"/>
</dbReference>
<dbReference type="Gene3D" id="3.10.20.80">
    <property type="entry name" value="Translation initiation factor 3 (IF-3), N-terminal domain"/>
    <property type="match status" value="1"/>
</dbReference>
<dbReference type="Pfam" id="PF05198">
    <property type="entry name" value="IF3_N"/>
    <property type="match status" value="1"/>
</dbReference>
<accession>A0A2M8F387</accession>
<evidence type="ECO:0000259" key="6">
    <source>
        <dbReference type="Pfam" id="PF05198"/>
    </source>
</evidence>
<reference evidence="8" key="1">
    <citation type="submission" date="2017-09" db="EMBL/GenBank/DDBJ databases">
        <title>Depth-based differentiation of microbial function through sediment-hosted aquifers and enrichment of novel symbionts in the deep terrestrial subsurface.</title>
        <authorList>
            <person name="Probst A.J."/>
            <person name="Ladd B."/>
            <person name="Jarett J.K."/>
            <person name="Geller-Mcgrath D.E."/>
            <person name="Sieber C.M.K."/>
            <person name="Emerson J.B."/>
            <person name="Anantharaman K."/>
            <person name="Thomas B.C."/>
            <person name="Malmstrom R."/>
            <person name="Stieglmeier M."/>
            <person name="Klingl A."/>
            <person name="Woyke T."/>
            <person name="Ryan C.M."/>
            <person name="Banfield J.F."/>
        </authorList>
    </citation>
    <scope>NUCLEOTIDE SEQUENCE [LARGE SCALE GENOMIC DNA]</scope>
</reference>
<evidence type="ECO:0000259" key="5">
    <source>
        <dbReference type="Pfam" id="PF00707"/>
    </source>
</evidence>
<feature type="domain" description="Translation initiation factor 3 C-terminal" evidence="5">
    <location>
        <begin position="104"/>
        <end position="186"/>
    </location>
</feature>